<feature type="compositionally biased region" description="Polar residues" evidence="1">
    <location>
        <begin position="322"/>
        <end position="332"/>
    </location>
</feature>
<feature type="compositionally biased region" description="Low complexity" evidence="1">
    <location>
        <begin position="269"/>
        <end position="280"/>
    </location>
</feature>
<protein>
    <submittedName>
        <fullName evidence="2">Uncharacterized protein</fullName>
    </submittedName>
</protein>
<keyword evidence="3" id="KW-1185">Reference proteome</keyword>
<dbReference type="Proteomes" id="UP000799302">
    <property type="component" value="Unassembled WGS sequence"/>
</dbReference>
<evidence type="ECO:0000313" key="3">
    <source>
        <dbReference type="Proteomes" id="UP000799302"/>
    </source>
</evidence>
<sequence length="452" mass="48675">METELGEERIGDDRCNCCLDKDRRCWVYTERAKREIANPGERCVECRLKVKGTACSFITRFGPGGKKKKGVEANAQTEIDAEESPAVEDVDEDETPQRLSLAALDSDSSDVEISKINVSVPNISTSVPGNDFDDPDDSVNLLDDNVNIPNANVHTLNPTITNFDGFNLNGPAIPNAQVLEMAQDTNDYAPAIILSSDPSANDGVYQAFGTEKSPASQSGIGPPSAPRTVNSPDVTPSRPSSSASSTRKSSMRTSRIISNYSLRSKSLHSKSPPAKSPPARSRLLDLAPALSEISASESPDFIDTSMPYNGACAAPSPPEAISTMSSDGSFLSNIDDASLPSTPSGYDPTSPSYLGVGHPSPMTLSPDHDSGLSHMPTSAFQSEAPIGQGPKPAKQQYPGRWATLEEFLAWLKKPIQQDPRWSNHEEFMAYLDKPIGQLPRLPDDLLQLLNSR</sequence>
<reference evidence="2" key="1">
    <citation type="journal article" date="2020" name="Stud. Mycol.">
        <title>101 Dothideomycetes genomes: a test case for predicting lifestyles and emergence of pathogens.</title>
        <authorList>
            <person name="Haridas S."/>
            <person name="Albert R."/>
            <person name="Binder M."/>
            <person name="Bloem J."/>
            <person name="Labutti K."/>
            <person name="Salamov A."/>
            <person name="Andreopoulos B."/>
            <person name="Baker S."/>
            <person name="Barry K."/>
            <person name="Bills G."/>
            <person name="Bluhm B."/>
            <person name="Cannon C."/>
            <person name="Castanera R."/>
            <person name="Culley D."/>
            <person name="Daum C."/>
            <person name="Ezra D."/>
            <person name="Gonzalez J."/>
            <person name="Henrissat B."/>
            <person name="Kuo A."/>
            <person name="Liang C."/>
            <person name="Lipzen A."/>
            <person name="Lutzoni F."/>
            <person name="Magnuson J."/>
            <person name="Mondo S."/>
            <person name="Nolan M."/>
            <person name="Ohm R."/>
            <person name="Pangilinan J."/>
            <person name="Park H.-J."/>
            <person name="Ramirez L."/>
            <person name="Alfaro M."/>
            <person name="Sun H."/>
            <person name="Tritt A."/>
            <person name="Yoshinaga Y."/>
            <person name="Zwiers L.-H."/>
            <person name="Turgeon B."/>
            <person name="Goodwin S."/>
            <person name="Spatafora J."/>
            <person name="Crous P."/>
            <person name="Grigoriev I."/>
        </authorList>
    </citation>
    <scope>NUCLEOTIDE SEQUENCE</scope>
    <source>
        <strain evidence="2">CBS 115976</strain>
    </source>
</reference>
<dbReference type="OrthoDB" id="3945482at2759"/>
<evidence type="ECO:0000313" key="2">
    <source>
        <dbReference type="EMBL" id="KAF2671798.1"/>
    </source>
</evidence>
<gene>
    <name evidence="2" type="ORF">BT63DRAFT_422312</name>
</gene>
<organism evidence="2 3">
    <name type="scientific">Microthyrium microscopicum</name>
    <dbReference type="NCBI Taxonomy" id="703497"/>
    <lineage>
        <taxon>Eukaryota</taxon>
        <taxon>Fungi</taxon>
        <taxon>Dikarya</taxon>
        <taxon>Ascomycota</taxon>
        <taxon>Pezizomycotina</taxon>
        <taxon>Dothideomycetes</taxon>
        <taxon>Dothideomycetes incertae sedis</taxon>
        <taxon>Microthyriales</taxon>
        <taxon>Microthyriaceae</taxon>
        <taxon>Microthyrium</taxon>
    </lineage>
</organism>
<dbReference type="AlphaFoldDB" id="A0A6A6UL51"/>
<feature type="region of interest" description="Disordered" evidence="1">
    <location>
        <begin position="203"/>
        <end position="280"/>
    </location>
</feature>
<dbReference type="EMBL" id="MU004232">
    <property type="protein sequence ID" value="KAF2671798.1"/>
    <property type="molecule type" value="Genomic_DNA"/>
</dbReference>
<feature type="compositionally biased region" description="Low complexity" evidence="1">
    <location>
        <begin position="236"/>
        <end position="258"/>
    </location>
</feature>
<feature type="region of interest" description="Disordered" evidence="1">
    <location>
        <begin position="309"/>
        <end position="335"/>
    </location>
</feature>
<name>A0A6A6UL51_9PEZI</name>
<proteinExistence type="predicted"/>
<evidence type="ECO:0000256" key="1">
    <source>
        <dbReference type="SAM" id="MobiDB-lite"/>
    </source>
</evidence>
<accession>A0A6A6UL51</accession>